<evidence type="ECO:0000313" key="3">
    <source>
        <dbReference type="Proteomes" id="UP000800094"/>
    </source>
</evidence>
<feature type="region of interest" description="Disordered" evidence="1">
    <location>
        <begin position="154"/>
        <end position="230"/>
    </location>
</feature>
<keyword evidence="3" id="KW-1185">Reference proteome</keyword>
<dbReference type="GeneID" id="54587042"/>
<dbReference type="AlphaFoldDB" id="A0A6A6I700"/>
<dbReference type="Proteomes" id="UP000800094">
    <property type="component" value="Unassembled WGS sequence"/>
</dbReference>
<evidence type="ECO:0000313" key="2">
    <source>
        <dbReference type="EMBL" id="KAF2245303.1"/>
    </source>
</evidence>
<evidence type="ECO:0000256" key="1">
    <source>
        <dbReference type="SAM" id="MobiDB-lite"/>
    </source>
</evidence>
<feature type="compositionally biased region" description="Low complexity" evidence="1">
    <location>
        <begin position="15"/>
        <end position="29"/>
    </location>
</feature>
<feature type="compositionally biased region" description="Acidic residues" evidence="1">
    <location>
        <begin position="394"/>
        <end position="424"/>
    </location>
</feature>
<feature type="region of interest" description="Disordered" evidence="1">
    <location>
        <begin position="388"/>
        <end position="465"/>
    </location>
</feature>
<feature type="compositionally biased region" description="Low complexity" evidence="1">
    <location>
        <begin position="154"/>
        <end position="178"/>
    </location>
</feature>
<proteinExistence type="predicted"/>
<reference evidence="2" key="1">
    <citation type="journal article" date="2020" name="Stud. Mycol.">
        <title>101 Dothideomycetes genomes: a test case for predicting lifestyles and emergence of pathogens.</title>
        <authorList>
            <person name="Haridas S."/>
            <person name="Albert R."/>
            <person name="Binder M."/>
            <person name="Bloem J."/>
            <person name="Labutti K."/>
            <person name="Salamov A."/>
            <person name="Andreopoulos B."/>
            <person name="Baker S."/>
            <person name="Barry K."/>
            <person name="Bills G."/>
            <person name="Bluhm B."/>
            <person name="Cannon C."/>
            <person name="Castanera R."/>
            <person name="Culley D."/>
            <person name="Daum C."/>
            <person name="Ezra D."/>
            <person name="Gonzalez J."/>
            <person name="Henrissat B."/>
            <person name="Kuo A."/>
            <person name="Liang C."/>
            <person name="Lipzen A."/>
            <person name="Lutzoni F."/>
            <person name="Magnuson J."/>
            <person name="Mondo S."/>
            <person name="Nolan M."/>
            <person name="Ohm R."/>
            <person name="Pangilinan J."/>
            <person name="Park H.-J."/>
            <person name="Ramirez L."/>
            <person name="Alfaro M."/>
            <person name="Sun H."/>
            <person name="Tritt A."/>
            <person name="Yoshinaga Y."/>
            <person name="Zwiers L.-H."/>
            <person name="Turgeon B."/>
            <person name="Goodwin S."/>
            <person name="Spatafora J."/>
            <person name="Crous P."/>
            <person name="Grigoriev I."/>
        </authorList>
    </citation>
    <scope>NUCLEOTIDE SEQUENCE</scope>
    <source>
        <strain evidence="2">CBS 122368</strain>
    </source>
</reference>
<dbReference type="EMBL" id="ML987200">
    <property type="protein sequence ID" value="KAF2245303.1"/>
    <property type="molecule type" value="Genomic_DNA"/>
</dbReference>
<name>A0A6A6I700_9PLEO</name>
<sequence>MSSTPPSRNGFSSGLPRTRSCSTSSPSSLGLETDVTDVGSNATLDDTGRLLQGNDATMEVPRAPAPGKLSPIGHLIAPGANMQGKNNAVDPRGLTKKKADGVIEEALPASQTPLTAYAITRVKRETDAEGLDLDSEDGNTPAKEEGLTMALVTSSSAPYQSSRQSGSSLMLSSPKTSSDQSRTPYSVAGVTAPVTPGPGGVDLRSEADRSHSLQRRKTAGNSPPMERSQSQSVEEYEVGHACDASQRPRPHYIAGRGHMRSYQQAFGTPDIGRRTSHKVPRPDPSSAAFVSHPIPRMLPSGPVLQLPDPSITYSIGLGPVGADHGIPLVYSRPGPGMFDVFQNLRNRGVALGERGMVRQSGISSGGNIFANLRERGWIANVRRDPDWQLMDGDVNGEEGDEEKDDYDETGEMVEGDDEENEFPDASDGSGLEAQPRSGVEGFAGGTTTSSNALGEEWEGNGKAKM</sequence>
<protein>
    <submittedName>
        <fullName evidence="2">Uncharacterized protein</fullName>
    </submittedName>
</protein>
<accession>A0A6A6I700</accession>
<feature type="compositionally biased region" description="Polar residues" evidence="1">
    <location>
        <begin position="1"/>
        <end position="12"/>
    </location>
</feature>
<gene>
    <name evidence="2" type="ORF">BU26DRAFT_567898</name>
</gene>
<feature type="region of interest" description="Disordered" evidence="1">
    <location>
        <begin position="1"/>
        <end position="54"/>
    </location>
</feature>
<dbReference type="RefSeq" id="XP_033680307.1">
    <property type="nucleotide sequence ID" value="XM_033833712.1"/>
</dbReference>
<organism evidence="2 3">
    <name type="scientific">Trematosphaeria pertusa</name>
    <dbReference type="NCBI Taxonomy" id="390896"/>
    <lineage>
        <taxon>Eukaryota</taxon>
        <taxon>Fungi</taxon>
        <taxon>Dikarya</taxon>
        <taxon>Ascomycota</taxon>
        <taxon>Pezizomycotina</taxon>
        <taxon>Dothideomycetes</taxon>
        <taxon>Pleosporomycetidae</taxon>
        <taxon>Pleosporales</taxon>
        <taxon>Massarineae</taxon>
        <taxon>Trematosphaeriaceae</taxon>
        <taxon>Trematosphaeria</taxon>
    </lineage>
</organism>